<dbReference type="RefSeq" id="WP_276267814.1">
    <property type="nucleotide sequence ID" value="NZ_JARJLM010000531.1"/>
</dbReference>
<gene>
    <name evidence="2" type="ORF">P3W85_32720</name>
</gene>
<organism evidence="2 3">
    <name type="scientific">Cupriavidus basilensis</name>
    <dbReference type="NCBI Taxonomy" id="68895"/>
    <lineage>
        <taxon>Bacteria</taxon>
        <taxon>Pseudomonadati</taxon>
        <taxon>Pseudomonadota</taxon>
        <taxon>Betaproteobacteria</taxon>
        <taxon>Burkholderiales</taxon>
        <taxon>Burkholderiaceae</taxon>
        <taxon>Cupriavidus</taxon>
    </lineage>
</organism>
<reference evidence="2 3" key="1">
    <citation type="submission" date="2023-03" db="EMBL/GenBank/DDBJ databases">
        <title>Draft assemblies of triclosan tolerant bacteria isolated from returned activated sludge.</title>
        <authorList>
            <person name="Van Hamelsveld S."/>
        </authorList>
    </citation>
    <scope>NUCLEOTIDE SEQUENCE [LARGE SCALE GENOMIC DNA]</scope>
    <source>
        <strain evidence="2 3">GW210010_S58</strain>
    </source>
</reference>
<keyword evidence="1" id="KW-1133">Transmembrane helix</keyword>
<feature type="transmembrane region" description="Helical" evidence="1">
    <location>
        <begin position="46"/>
        <end position="63"/>
    </location>
</feature>
<dbReference type="Proteomes" id="UP001216674">
    <property type="component" value="Unassembled WGS sequence"/>
</dbReference>
<keyword evidence="1" id="KW-0812">Transmembrane</keyword>
<dbReference type="EMBL" id="JARJLM010000531">
    <property type="protein sequence ID" value="MDF3837670.1"/>
    <property type="molecule type" value="Genomic_DNA"/>
</dbReference>
<accession>A0ABT6AYH2</accession>
<feature type="transmembrane region" description="Helical" evidence="1">
    <location>
        <begin position="70"/>
        <end position="89"/>
    </location>
</feature>
<evidence type="ECO:0000313" key="3">
    <source>
        <dbReference type="Proteomes" id="UP001216674"/>
    </source>
</evidence>
<sequence>MRPEADNKPRLFEVAFFFSFYGFSIFFAGGWLLFDALDLSANWPRWLRLSCVSAFACVGAYVIGRLFRSLFHLLAVGLVLGVAAAIGLLW</sequence>
<keyword evidence="1" id="KW-0472">Membrane</keyword>
<evidence type="ECO:0000313" key="2">
    <source>
        <dbReference type="EMBL" id="MDF3837670.1"/>
    </source>
</evidence>
<evidence type="ECO:0008006" key="4">
    <source>
        <dbReference type="Google" id="ProtNLM"/>
    </source>
</evidence>
<evidence type="ECO:0000256" key="1">
    <source>
        <dbReference type="SAM" id="Phobius"/>
    </source>
</evidence>
<name>A0ABT6AYH2_9BURK</name>
<keyword evidence="3" id="KW-1185">Reference proteome</keyword>
<proteinExistence type="predicted"/>
<feature type="transmembrane region" description="Helical" evidence="1">
    <location>
        <begin position="12"/>
        <end position="34"/>
    </location>
</feature>
<comment type="caution">
    <text evidence="2">The sequence shown here is derived from an EMBL/GenBank/DDBJ whole genome shotgun (WGS) entry which is preliminary data.</text>
</comment>
<protein>
    <recommendedName>
        <fullName evidence="4">Iron uptake protein</fullName>
    </recommendedName>
</protein>